<comment type="caution">
    <text evidence="1">The sequence shown here is derived from an EMBL/GenBank/DDBJ whole genome shotgun (WGS) entry which is preliminary data.</text>
</comment>
<accession>A0AA35U1B7</accession>
<dbReference type="Proteomes" id="UP001174909">
    <property type="component" value="Unassembled WGS sequence"/>
</dbReference>
<protein>
    <submittedName>
        <fullName evidence="1">Uncharacterized protein</fullName>
    </submittedName>
</protein>
<gene>
    <name evidence="1" type="ORF">GBAR_LOCUS31721</name>
</gene>
<feature type="non-terminal residue" evidence="1">
    <location>
        <position position="1"/>
    </location>
</feature>
<keyword evidence="2" id="KW-1185">Reference proteome</keyword>
<proteinExistence type="predicted"/>
<reference evidence="1" key="1">
    <citation type="submission" date="2023-03" db="EMBL/GenBank/DDBJ databases">
        <authorList>
            <person name="Steffen K."/>
            <person name="Cardenas P."/>
        </authorList>
    </citation>
    <scope>NUCLEOTIDE SEQUENCE</scope>
</reference>
<dbReference type="EMBL" id="CASHTH010004507">
    <property type="protein sequence ID" value="CAI8058348.1"/>
    <property type="molecule type" value="Genomic_DNA"/>
</dbReference>
<organism evidence="1 2">
    <name type="scientific">Geodia barretti</name>
    <name type="common">Barrett's horny sponge</name>
    <dbReference type="NCBI Taxonomy" id="519541"/>
    <lineage>
        <taxon>Eukaryota</taxon>
        <taxon>Metazoa</taxon>
        <taxon>Porifera</taxon>
        <taxon>Demospongiae</taxon>
        <taxon>Heteroscleromorpha</taxon>
        <taxon>Tetractinellida</taxon>
        <taxon>Astrophorina</taxon>
        <taxon>Geodiidae</taxon>
        <taxon>Geodia</taxon>
    </lineage>
</organism>
<name>A0AA35U1B7_GEOBA</name>
<dbReference type="AlphaFoldDB" id="A0AA35U1B7"/>
<evidence type="ECO:0000313" key="2">
    <source>
        <dbReference type="Proteomes" id="UP001174909"/>
    </source>
</evidence>
<evidence type="ECO:0000313" key="1">
    <source>
        <dbReference type="EMBL" id="CAI8058348.1"/>
    </source>
</evidence>
<sequence length="51" mass="5665">ACARVVRLGRYALGNTTVAKLCEGWEPVYIAMAREIRARKDGDYNVGILSH</sequence>